<reference evidence="2" key="1">
    <citation type="submission" date="2016-08" db="EMBL/GenBank/DDBJ databases">
        <title>Complete Genome Seqeunce of Paenibacillus sp. nov. IHBB 9852 from high altitute lake of Indian trans-Himalayas.</title>
        <authorList>
            <person name="Kiran S."/>
            <person name="Swarnkar M.K."/>
            <person name="Rana A."/>
            <person name="Tewari R."/>
            <person name="Gulati A."/>
        </authorList>
    </citation>
    <scope>NUCLEOTIDE SEQUENCE [LARGE SCALE GENOMIC DNA]</scope>
    <source>
        <strain evidence="2">IHBB 9852</strain>
    </source>
</reference>
<keyword evidence="1" id="KW-0472">Membrane</keyword>
<name>A0A1B2DUX2_9BACL</name>
<protein>
    <recommendedName>
        <fullName evidence="3">DUF2512 domain-containing protein</fullName>
    </recommendedName>
</protein>
<feature type="transmembrane region" description="Helical" evidence="1">
    <location>
        <begin position="12"/>
        <end position="44"/>
    </location>
</feature>
<feature type="transmembrane region" description="Helical" evidence="1">
    <location>
        <begin position="56"/>
        <end position="74"/>
    </location>
</feature>
<dbReference type="KEGG" id="pib:BBD41_02245"/>
<organism evidence="2">
    <name type="scientific">Paenibacillus ihbetae</name>
    <dbReference type="NCBI Taxonomy" id="1870820"/>
    <lineage>
        <taxon>Bacteria</taxon>
        <taxon>Bacillati</taxon>
        <taxon>Bacillota</taxon>
        <taxon>Bacilli</taxon>
        <taxon>Bacillales</taxon>
        <taxon>Paenibacillaceae</taxon>
        <taxon>Paenibacillus</taxon>
    </lineage>
</organism>
<evidence type="ECO:0008006" key="3">
    <source>
        <dbReference type="Google" id="ProtNLM"/>
    </source>
</evidence>
<dbReference type="RefSeq" id="WP_099476568.1">
    <property type="nucleotide sequence ID" value="NZ_CP016809.1"/>
</dbReference>
<sequence length="116" mass="12734">MEKLLVKLLVHGVMITGLLLALSNATLIAALITALGIGIVAYLLGDLLILPRTKNMVATIADAGLVFVMLWIIADAANWTLSFPEILLLTVLAGGFEYLFHMWLLRDHTPVRRQRA</sequence>
<evidence type="ECO:0000313" key="2">
    <source>
        <dbReference type="EMBL" id="ANY71491.1"/>
    </source>
</evidence>
<dbReference type="InterPro" id="IPR019649">
    <property type="entry name" value="DUF2512"/>
</dbReference>
<proteinExistence type="predicted"/>
<dbReference type="EMBL" id="CP016809">
    <property type="protein sequence ID" value="ANY71491.1"/>
    <property type="molecule type" value="Genomic_DNA"/>
</dbReference>
<dbReference type="Pfam" id="PF10710">
    <property type="entry name" value="DUF2512"/>
    <property type="match status" value="1"/>
</dbReference>
<dbReference type="AlphaFoldDB" id="A0A1B2DUX2"/>
<evidence type="ECO:0000256" key="1">
    <source>
        <dbReference type="SAM" id="Phobius"/>
    </source>
</evidence>
<gene>
    <name evidence="2" type="ORF">BBD41_02245</name>
</gene>
<keyword evidence="1" id="KW-1133">Transmembrane helix</keyword>
<accession>A0A1B2DUX2</accession>
<keyword evidence="1" id="KW-0812">Transmembrane</keyword>
<feature type="transmembrane region" description="Helical" evidence="1">
    <location>
        <begin position="86"/>
        <end position="105"/>
    </location>
</feature>